<name>A0ACC2QCQ8_9NEOP</name>
<gene>
    <name evidence="1" type="ORF">PYW08_007806</name>
</gene>
<accession>A0ACC2QCQ8</accession>
<dbReference type="EMBL" id="CM056796">
    <property type="protein sequence ID" value="KAJ8714186.1"/>
    <property type="molecule type" value="Genomic_DNA"/>
</dbReference>
<organism evidence="1 2">
    <name type="scientific">Mythimna loreyi</name>
    <dbReference type="NCBI Taxonomy" id="667449"/>
    <lineage>
        <taxon>Eukaryota</taxon>
        <taxon>Metazoa</taxon>
        <taxon>Ecdysozoa</taxon>
        <taxon>Arthropoda</taxon>
        <taxon>Hexapoda</taxon>
        <taxon>Insecta</taxon>
        <taxon>Pterygota</taxon>
        <taxon>Neoptera</taxon>
        <taxon>Endopterygota</taxon>
        <taxon>Lepidoptera</taxon>
        <taxon>Glossata</taxon>
        <taxon>Ditrysia</taxon>
        <taxon>Noctuoidea</taxon>
        <taxon>Noctuidae</taxon>
        <taxon>Noctuinae</taxon>
        <taxon>Hadenini</taxon>
        <taxon>Mythimna</taxon>
    </lineage>
</organism>
<keyword evidence="2" id="KW-1185">Reference proteome</keyword>
<comment type="caution">
    <text evidence="1">The sequence shown here is derived from an EMBL/GenBank/DDBJ whole genome shotgun (WGS) entry which is preliminary data.</text>
</comment>
<dbReference type="Proteomes" id="UP001231649">
    <property type="component" value="Chromosome 20"/>
</dbReference>
<proteinExistence type="predicted"/>
<evidence type="ECO:0000313" key="1">
    <source>
        <dbReference type="EMBL" id="KAJ8714186.1"/>
    </source>
</evidence>
<protein>
    <submittedName>
        <fullName evidence="1">Uncharacterized protein</fullName>
    </submittedName>
</protein>
<reference evidence="1" key="1">
    <citation type="submission" date="2023-03" db="EMBL/GenBank/DDBJ databases">
        <title>Chromosome-level genomes of two armyworms, Mythimna separata and Mythimna loreyi, provide insights into the biosynthesis and reception of sex pheromones.</title>
        <authorList>
            <person name="Zhao H."/>
        </authorList>
    </citation>
    <scope>NUCLEOTIDE SEQUENCE</scope>
    <source>
        <strain evidence="1">BeijingLab</strain>
    </source>
</reference>
<evidence type="ECO:0000313" key="2">
    <source>
        <dbReference type="Proteomes" id="UP001231649"/>
    </source>
</evidence>
<sequence>MLLCIAAPILEETSDEGSWQLRRNLDPLNEEDTNDINNMISNTDDLATAYYQTTSQTSADCFYYPDHGPNPDFIELPGKCDTSITGVADFNVTRYLGTWYEVARYPQPTQTGQCNRAVYTANATTPGVVDVENSQIINEARYTISGVASGTEQPGVLAVNFTVGGETRTQNLYVLTTDYDSYALAYSCVDIGEDRRRVGSWKLSRSLAPFSEEAVSNITAAIDRTQGLHPKYYQETNQTSAACFYYPDFPENPDAIELPGQCDTTVSVVADFDVNKYQGVWYDIESLPSRFQDGACNTATYSLNSAGTALNLQNTQISNGILNFTTGTAQPQVGAAGSAKFDVTIGPPGSTPVPYWVLDTDYENFALVYSCRNNASSNTRTINSWKLGRRKGPLPNAINIRINDTIANVEVLKIASSQFITRNHSEEACSYFVDFDGPCPTTVTGVADLDVNKFLGTWYEVARYPQPTQTGQCNRAVYTANATTPGVVDVENSQVINEARYTISGVASGTEQPGVLAVNFTIGDVLRTQKLYVLATNYTQYALMYSCADIGGNKRRIGSWQLRRNLDPLNEEDTNDINNMISNTDDLATAYYQTTSQTSADCFYYPDLGPNPDVIELPGKCDTSITGVADFNVTRYLGTWYEVARYPQPTQTGQCNRAVYTANATTPGVVDVENSQVINEARYTISGVASGTEQPGVFAVNFVEGETRTQNLYVLTTDYDSYALAYSCVDIGEDRRRVGSWILSRSLAPFSEEAVSNITAAINRTQGLNPKYYQETSQTSAACFYYPDFGPNPDVIELPGKCDTSITGVADFSVTRYLGTWYEVARYPQPTQTGQCNRAVYTANATTPGVVDVENSQVINEARYTISGLASGTEQSGVLAVNFTVGGETRTQNLYVLTTDYDSYALAYSCVDIGEDRRRVGSWILSRSLTPFSEEAVSNITAAINRTQGLNPKYYQETSQTSAACFYYPDFGPNPDVIELPGKCDTSITGVADFSVTRYLGTWYEVARYPQPTQTGQCNRAVYTANATTPGVVDVENSQVINEARYTISGLASGTEQSGVLAVNFTVGGETRTQNLYVLTTDYDSYALAYSCVDIGEDRRRVGSWILSRSLAPFSEEAVSNITAAINRTQGLNPKYYQETSQTSAACFYYPDFGPNPDVIELPGKCDTSITGVADFSVTRYLGTWYEVARYPQPTQTGQCNRAVYTANATTPGVVDVENSQVINEARYTISGLASGTEQSGVLAVNFTVGGETRTQNLYVLTTDYDSYALAYSCVDIGEDRRRVGSWILSRSLAPFSEEAVSNITAAINRTQGLNPKYYQETSQTSAACFYYPDFGPNPDVIEFTGQCDTSITGVANFDVNRYLGTWYEVARYPQTAQTGQCNRAVYAASATTPGVVDVENSQVTDETRLTISGVASATNQSGVLAVTFNVGGDIRVQNLHVLATDYDNYALVYSCANINEDRRRVGSWKLSRTPGPLSEQANNDINYIINNTQGLRPDLYQETQQSEDACWYYPLQNGSMPVIIPGQCDTAISGMANIDLTKFANTSVWYQISRYDPVGARSCIGNRLSLNGDYINVNSIERIGAEVKRSTGIARLSVNETGKFELELTDSDKVEIYVLATDYDNYAIAYRCENATTQRQIDVWLLSRTRNWPNAMNSTLQTLINNRREITDRPGYFKPIPQSEDCPDPSSAYLFRSSIIVIFVCVVLQLIW</sequence>